<evidence type="ECO:0000313" key="2">
    <source>
        <dbReference type="EMBL" id="CAD7252224.1"/>
    </source>
</evidence>
<dbReference type="NCBIfam" id="TIGR03504">
    <property type="entry name" value="FimV_Cterm"/>
    <property type="match status" value="1"/>
</dbReference>
<dbReference type="InterPro" id="IPR020011">
    <property type="entry name" value="FimV_C"/>
</dbReference>
<dbReference type="InterPro" id="IPR038440">
    <property type="entry name" value="FimV_C_sf"/>
</dbReference>
<organism evidence="2">
    <name type="scientific">Darwinula stevensoni</name>
    <dbReference type="NCBI Taxonomy" id="69355"/>
    <lineage>
        <taxon>Eukaryota</taxon>
        <taxon>Metazoa</taxon>
        <taxon>Ecdysozoa</taxon>
        <taxon>Arthropoda</taxon>
        <taxon>Crustacea</taxon>
        <taxon>Oligostraca</taxon>
        <taxon>Ostracoda</taxon>
        <taxon>Podocopa</taxon>
        <taxon>Podocopida</taxon>
        <taxon>Darwinulocopina</taxon>
        <taxon>Darwinuloidea</taxon>
        <taxon>Darwinulidae</taxon>
        <taxon>Darwinula</taxon>
    </lineage>
</organism>
<protein>
    <submittedName>
        <fullName evidence="2">Uncharacterized protein</fullName>
    </submittedName>
</protein>
<keyword evidence="3" id="KW-1185">Reference proteome</keyword>
<proteinExistence type="predicted"/>
<sequence length="123" mass="12885">MGTTTTQPADVSATTTVMPEVAVEPSKPEPVAEQKPAVTVPIETPVEEPGSPTIQPDLSQSSTSSALESSGAESPDVEIKLDLVAVYMDMDDKVGARELLEEVIKEGGPAQKQRAQKLLDGLA</sequence>
<feature type="compositionally biased region" description="Low complexity" evidence="1">
    <location>
        <begin position="58"/>
        <end position="74"/>
    </location>
</feature>
<accession>A0A7R9ADK2</accession>
<reference evidence="2" key="1">
    <citation type="submission" date="2020-11" db="EMBL/GenBank/DDBJ databases">
        <authorList>
            <person name="Tran Van P."/>
        </authorList>
    </citation>
    <scope>NUCLEOTIDE SEQUENCE</scope>
</reference>
<dbReference type="EMBL" id="LR903730">
    <property type="protein sequence ID" value="CAD7252224.1"/>
    <property type="molecule type" value="Genomic_DNA"/>
</dbReference>
<gene>
    <name evidence="2" type="ORF">DSTB1V02_LOCUS11982</name>
</gene>
<dbReference type="Gene3D" id="1.20.58.2200">
    <property type="match status" value="1"/>
</dbReference>
<dbReference type="EMBL" id="CAJPEV010004213">
    <property type="protein sequence ID" value="CAG0901407.1"/>
    <property type="molecule type" value="Genomic_DNA"/>
</dbReference>
<dbReference type="Proteomes" id="UP000677054">
    <property type="component" value="Unassembled WGS sequence"/>
</dbReference>
<evidence type="ECO:0000256" key="1">
    <source>
        <dbReference type="SAM" id="MobiDB-lite"/>
    </source>
</evidence>
<feature type="region of interest" description="Disordered" evidence="1">
    <location>
        <begin position="1"/>
        <end position="75"/>
    </location>
</feature>
<name>A0A7R9ADK2_9CRUS</name>
<evidence type="ECO:0000313" key="3">
    <source>
        <dbReference type="Proteomes" id="UP000677054"/>
    </source>
</evidence>
<feature type="compositionally biased region" description="Polar residues" evidence="1">
    <location>
        <begin position="1"/>
        <end position="17"/>
    </location>
</feature>
<dbReference type="AlphaFoldDB" id="A0A7R9ADK2"/>